<evidence type="ECO:0008006" key="3">
    <source>
        <dbReference type="Google" id="ProtNLM"/>
    </source>
</evidence>
<evidence type="ECO:0000313" key="2">
    <source>
        <dbReference type="Proteomes" id="UP001156664"/>
    </source>
</evidence>
<gene>
    <name evidence="1" type="ORF">GCM10007875_21290</name>
</gene>
<dbReference type="Proteomes" id="UP001156664">
    <property type="component" value="Unassembled WGS sequence"/>
</dbReference>
<dbReference type="EMBL" id="BSOJ01000024">
    <property type="protein sequence ID" value="GLR27038.1"/>
    <property type="molecule type" value="Genomic_DNA"/>
</dbReference>
<protein>
    <recommendedName>
        <fullName evidence="3">3-deoxy-D-manno-oct-2-ulosonic acid (Kdo) hydroxylase</fullName>
    </recommendedName>
</protein>
<reference evidence="2" key="1">
    <citation type="journal article" date="2019" name="Int. J. Syst. Evol. Microbiol.">
        <title>The Global Catalogue of Microorganisms (GCM) 10K type strain sequencing project: providing services to taxonomists for standard genome sequencing and annotation.</title>
        <authorList>
            <consortium name="The Broad Institute Genomics Platform"/>
            <consortium name="The Broad Institute Genome Sequencing Center for Infectious Disease"/>
            <person name="Wu L."/>
            <person name="Ma J."/>
        </authorList>
    </citation>
    <scope>NUCLEOTIDE SEQUENCE [LARGE SCALE GENOMIC DNA]</scope>
    <source>
        <strain evidence="2">NBRC 105857</strain>
    </source>
</reference>
<name>A0ABQ5YRD9_9BURK</name>
<proteinExistence type="predicted"/>
<organism evidence="1 2">
    <name type="scientific">Limnobacter litoralis</name>
    <dbReference type="NCBI Taxonomy" id="481366"/>
    <lineage>
        <taxon>Bacteria</taxon>
        <taxon>Pseudomonadati</taxon>
        <taxon>Pseudomonadota</taxon>
        <taxon>Betaproteobacteria</taxon>
        <taxon>Burkholderiales</taxon>
        <taxon>Burkholderiaceae</taxon>
        <taxon>Limnobacter</taxon>
    </lineage>
</organism>
<dbReference type="Pfam" id="PF11004">
    <property type="entry name" value="Kdo_hydroxy"/>
    <property type="match status" value="1"/>
</dbReference>
<keyword evidence="2" id="KW-1185">Reference proteome</keyword>
<sequence length="296" mass="33607">MSSRVLEIEAKQWQFESKADYVNALESGKVLSFSGLPFELSPDEKRLLSPRVLNEKSRNVSLNEKGELKGANVDPVVQAQLTELIGRFKGQALDLLNSIAPGYTPNLRVAPTSFRPLKVEDRKQSIRADDRRIHVDAFPSRPNYGERILRVFININPEGTPRVWRVGERFETVAERFLPRAKPYSAWQAKLLAQLRITKSVRSEYDHLMLQLHDLMKHDEAYQAKANDDLVEFAPGAVWVCYSDLVPHGVLSGQYMMEQTCHLQVKHQNNPEKSPLAILGRMRGEEHLEVVGGLTV</sequence>
<evidence type="ECO:0000313" key="1">
    <source>
        <dbReference type="EMBL" id="GLR27038.1"/>
    </source>
</evidence>
<dbReference type="RefSeq" id="WP_284281747.1">
    <property type="nucleotide sequence ID" value="NZ_BSOJ01000024.1"/>
</dbReference>
<comment type="caution">
    <text evidence="1">The sequence shown here is derived from an EMBL/GenBank/DDBJ whole genome shotgun (WGS) entry which is preliminary data.</text>
</comment>
<dbReference type="InterPro" id="IPR021266">
    <property type="entry name" value="Kdo_hydroxlase"/>
</dbReference>
<accession>A0ABQ5YRD9</accession>